<dbReference type="RefSeq" id="WP_377544280.1">
    <property type="nucleotide sequence ID" value="NZ_JBHSBN010000006.1"/>
</dbReference>
<keyword evidence="3" id="KW-0479">Metal-binding</keyword>
<keyword evidence="6" id="KW-0862">Zinc</keyword>
<dbReference type="SUPFAM" id="SSF55486">
    <property type="entry name" value="Metalloproteases ('zincins'), catalytic domain"/>
    <property type="match status" value="1"/>
</dbReference>
<organism evidence="11 12">
    <name type="scientific">Micromonospora zhanjiangensis</name>
    <dbReference type="NCBI Taxonomy" id="1522057"/>
    <lineage>
        <taxon>Bacteria</taxon>
        <taxon>Bacillati</taxon>
        <taxon>Actinomycetota</taxon>
        <taxon>Actinomycetes</taxon>
        <taxon>Micromonosporales</taxon>
        <taxon>Micromonosporaceae</taxon>
        <taxon>Micromonospora</taxon>
    </lineage>
</organism>
<evidence type="ECO:0000259" key="10">
    <source>
        <dbReference type="Pfam" id="PF05572"/>
    </source>
</evidence>
<evidence type="ECO:0000313" key="12">
    <source>
        <dbReference type="Proteomes" id="UP001595868"/>
    </source>
</evidence>
<comment type="caution">
    <text evidence="11">The sequence shown here is derived from an EMBL/GenBank/DDBJ whole genome shotgun (WGS) entry which is preliminary data.</text>
</comment>
<evidence type="ECO:0000256" key="5">
    <source>
        <dbReference type="ARBA" id="ARBA00022801"/>
    </source>
</evidence>
<dbReference type="PANTHER" id="PTHR47466">
    <property type="match status" value="1"/>
</dbReference>
<evidence type="ECO:0000256" key="1">
    <source>
        <dbReference type="ARBA" id="ARBA00008721"/>
    </source>
</evidence>
<dbReference type="GO" id="GO:0008237">
    <property type="term" value="F:metallopeptidase activity"/>
    <property type="evidence" value="ECO:0007669"/>
    <property type="project" value="UniProtKB-KW"/>
</dbReference>
<feature type="domain" description="Peptidase M43 pregnancy-associated plasma-A" evidence="10">
    <location>
        <begin position="241"/>
        <end position="323"/>
    </location>
</feature>
<dbReference type="Pfam" id="PF05572">
    <property type="entry name" value="Peptidase_M43"/>
    <property type="match status" value="1"/>
</dbReference>
<keyword evidence="5" id="KW-0378">Hydrolase</keyword>
<dbReference type="EMBL" id="JBHSBN010000006">
    <property type="protein sequence ID" value="MFC4106416.1"/>
    <property type="molecule type" value="Genomic_DNA"/>
</dbReference>
<dbReference type="Proteomes" id="UP001595868">
    <property type="component" value="Unassembled WGS sequence"/>
</dbReference>
<keyword evidence="7 11" id="KW-0482">Metalloprotease</keyword>
<reference evidence="12" key="1">
    <citation type="journal article" date="2019" name="Int. J. Syst. Evol. Microbiol.">
        <title>The Global Catalogue of Microorganisms (GCM) 10K type strain sequencing project: providing services to taxonomists for standard genome sequencing and annotation.</title>
        <authorList>
            <consortium name="The Broad Institute Genomics Platform"/>
            <consortium name="The Broad Institute Genome Sequencing Center for Infectious Disease"/>
            <person name="Wu L."/>
            <person name="Ma J."/>
        </authorList>
    </citation>
    <scope>NUCLEOTIDE SEQUENCE [LARGE SCALE GENOMIC DNA]</scope>
    <source>
        <strain evidence="12">2902at01</strain>
    </source>
</reference>
<dbReference type="InterPro" id="IPR024079">
    <property type="entry name" value="MetalloPept_cat_dom_sf"/>
</dbReference>
<keyword evidence="12" id="KW-1185">Reference proteome</keyword>
<evidence type="ECO:0000313" key="11">
    <source>
        <dbReference type="EMBL" id="MFC4106416.1"/>
    </source>
</evidence>
<keyword evidence="8" id="KW-1015">Disulfide bond</keyword>
<sequence>MGSHRTRLSARPAGLAPAVVMIMLATAAPPAVVPARRVGPTTGAATALRLAGDPTCVHPAPAARVGPRAPGRRDPDELTAAQVALRERETTIRYARRATADRSAPKAIVIPVVVHVISKARTRAGGDIPQSMIDAQIAVLNQAYGGRTGGAPSPFRFKLAKVQRVTRPDWYPIGVASRQEQTMKAKLRVGGAGTLNLYTGLLGDGLLGWSTFPEAKLTKDDGVVVLAESLPGGTMKPFDAGDTATHEVGHWLNLYHTFQGGCTGAGDQVGDTPSEGEPAFGCPTGRDTCRTRPGLDPIHNFMDYTSDACMYQFTAGQVNRMVQGWVAYRQH</sequence>
<proteinExistence type="inferred from homology"/>
<evidence type="ECO:0000256" key="9">
    <source>
        <dbReference type="SAM" id="SignalP"/>
    </source>
</evidence>
<evidence type="ECO:0000256" key="7">
    <source>
        <dbReference type="ARBA" id="ARBA00023049"/>
    </source>
</evidence>
<dbReference type="InterPro" id="IPR008754">
    <property type="entry name" value="Peptidase_M43"/>
</dbReference>
<evidence type="ECO:0000256" key="4">
    <source>
        <dbReference type="ARBA" id="ARBA00022729"/>
    </source>
</evidence>
<keyword evidence="2" id="KW-0645">Protease</keyword>
<feature type="signal peptide" evidence="9">
    <location>
        <begin position="1"/>
        <end position="27"/>
    </location>
</feature>
<feature type="chain" id="PRO_5045219861" evidence="9">
    <location>
        <begin position="28"/>
        <end position="331"/>
    </location>
</feature>
<dbReference type="CDD" id="cd04275">
    <property type="entry name" value="ZnMc_pappalysin_like"/>
    <property type="match status" value="1"/>
</dbReference>
<protein>
    <submittedName>
        <fullName evidence="11">Zinc metalloprotease</fullName>
    </submittedName>
</protein>
<evidence type="ECO:0000256" key="8">
    <source>
        <dbReference type="ARBA" id="ARBA00023157"/>
    </source>
</evidence>
<evidence type="ECO:0000256" key="3">
    <source>
        <dbReference type="ARBA" id="ARBA00022723"/>
    </source>
</evidence>
<name>A0ABV8KK02_9ACTN</name>
<keyword evidence="4 9" id="KW-0732">Signal</keyword>
<gene>
    <name evidence="11" type="ORF">ACFOX0_10770</name>
</gene>
<accession>A0ABV8KK02</accession>
<dbReference type="PANTHER" id="PTHR47466:SF1">
    <property type="entry name" value="METALLOPROTEASE MEP1 (AFU_ORTHOLOGUE AFUA_1G07730)-RELATED"/>
    <property type="match status" value="1"/>
</dbReference>
<comment type="similarity">
    <text evidence="1">Belongs to the peptidase M43B family.</text>
</comment>
<evidence type="ECO:0000256" key="6">
    <source>
        <dbReference type="ARBA" id="ARBA00022833"/>
    </source>
</evidence>
<dbReference type="Gene3D" id="3.40.390.10">
    <property type="entry name" value="Collagenase (Catalytic Domain)"/>
    <property type="match status" value="1"/>
</dbReference>
<evidence type="ECO:0000256" key="2">
    <source>
        <dbReference type="ARBA" id="ARBA00022670"/>
    </source>
</evidence>